<accession>A0A180G7R4</accession>
<evidence type="ECO:0000313" key="3">
    <source>
        <dbReference type="EnsemblFungi" id="PTTG_28934-t43_1-p1"/>
    </source>
</evidence>
<keyword evidence="4" id="KW-1185">Reference proteome</keyword>
<protein>
    <recommendedName>
        <fullName evidence="5">CCHC-type domain-containing protein</fullName>
    </recommendedName>
</protein>
<gene>
    <name evidence="2" type="ORF">PTTG_28934</name>
</gene>
<dbReference type="EMBL" id="ADAS02000157">
    <property type="protein sequence ID" value="OAV88736.1"/>
    <property type="molecule type" value="Genomic_DNA"/>
</dbReference>
<reference evidence="3 4" key="3">
    <citation type="journal article" date="2017" name="G3 (Bethesda)">
        <title>Comparative analysis highlights variable genome content of wheat rusts and divergence of the mating loci.</title>
        <authorList>
            <person name="Cuomo C.A."/>
            <person name="Bakkeren G."/>
            <person name="Khalil H.B."/>
            <person name="Panwar V."/>
            <person name="Joly D."/>
            <person name="Linning R."/>
            <person name="Sakthikumar S."/>
            <person name="Song X."/>
            <person name="Adiconis X."/>
            <person name="Fan L."/>
            <person name="Goldberg J.M."/>
            <person name="Levin J.Z."/>
            <person name="Young S."/>
            <person name="Zeng Q."/>
            <person name="Anikster Y."/>
            <person name="Bruce M."/>
            <person name="Wang M."/>
            <person name="Yin C."/>
            <person name="McCallum B."/>
            <person name="Szabo L.J."/>
            <person name="Hulbert S."/>
            <person name="Chen X."/>
            <person name="Fellers J.P."/>
        </authorList>
    </citation>
    <scope>NUCLEOTIDE SEQUENCE</scope>
    <source>
        <strain evidence="3">isolate 1-1 / race 1 (BBBD)</strain>
        <strain evidence="4">Isolate 1-1 / race 1 (BBBD)</strain>
    </source>
</reference>
<dbReference type="Proteomes" id="UP000005240">
    <property type="component" value="Unassembled WGS sequence"/>
</dbReference>
<proteinExistence type="predicted"/>
<evidence type="ECO:0000313" key="2">
    <source>
        <dbReference type="EMBL" id="OAV88736.1"/>
    </source>
</evidence>
<reference evidence="2" key="1">
    <citation type="submission" date="2009-11" db="EMBL/GenBank/DDBJ databases">
        <authorList>
            <consortium name="The Broad Institute Genome Sequencing Platform"/>
            <person name="Ward D."/>
            <person name="Feldgarden M."/>
            <person name="Earl A."/>
            <person name="Young S.K."/>
            <person name="Zeng Q."/>
            <person name="Koehrsen M."/>
            <person name="Alvarado L."/>
            <person name="Berlin A."/>
            <person name="Bochicchio J."/>
            <person name="Borenstein D."/>
            <person name="Chapman S.B."/>
            <person name="Chen Z."/>
            <person name="Engels R."/>
            <person name="Freedman E."/>
            <person name="Gellesch M."/>
            <person name="Goldberg J."/>
            <person name="Griggs A."/>
            <person name="Gujja S."/>
            <person name="Heilman E."/>
            <person name="Heiman D."/>
            <person name="Hepburn T."/>
            <person name="Howarth C."/>
            <person name="Jen D."/>
            <person name="Larson L."/>
            <person name="Lewis B."/>
            <person name="Mehta T."/>
            <person name="Park D."/>
            <person name="Pearson M."/>
            <person name="Roberts A."/>
            <person name="Saif S."/>
            <person name="Shea T."/>
            <person name="Shenoy N."/>
            <person name="Sisk P."/>
            <person name="Stolte C."/>
            <person name="Sykes S."/>
            <person name="Thomson T."/>
            <person name="Walk T."/>
            <person name="White J."/>
            <person name="Yandava C."/>
            <person name="Izard J."/>
            <person name="Baranova O.V."/>
            <person name="Blanton J.M."/>
            <person name="Tanner A.C."/>
            <person name="Dewhirst F.E."/>
            <person name="Haas B."/>
            <person name="Nusbaum C."/>
            <person name="Birren B."/>
        </authorList>
    </citation>
    <scope>NUCLEOTIDE SEQUENCE [LARGE SCALE GENOMIC DNA]</scope>
    <source>
        <strain evidence="2">1-1 BBBD Race 1</strain>
    </source>
</reference>
<feature type="region of interest" description="Disordered" evidence="1">
    <location>
        <begin position="245"/>
        <end position="271"/>
    </location>
</feature>
<evidence type="ECO:0000313" key="4">
    <source>
        <dbReference type="Proteomes" id="UP000005240"/>
    </source>
</evidence>
<feature type="region of interest" description="Disordered" evidence="1">
    <location>
        <begin position="326"/>
        <end position="346"/>
    </location>
</feature>
<evidence type="ECO:0008006" key="5">
    <source>
        <dbReference type="Google" id="ProtNLM"/>
    </source>
</evidence>
<reference evidence="3" key="4">
    <citation type="submission" date="2025-05" db="UniProtKB">
        <authorList>
            <consortium name="EnsemblFungi"/>
        </authorList>
    </citation>
    <scope>IDENTIFICATION</scope>
    <source>
        <strain evidence="3">isolate 1-1 / race 1 (BBBD)</strain>
    </source>
</reference>
<evidence type="ECO:0000256" key="1">
    <source>
        <dbReference type="SAM" id="MobiDB-lite"/>
    </source>
</evidence>
<name>A0A180G7R4_PUCT1</name>
<dbReference type="VEuPathDB" id="FungiDB:PTTG_28934"/>
<reference evidence="2" key="2">
    <citation type="submission" date="2016-05" db="EMBL/GenBank/DDBJ databases">
        <title>Comparative analysis highlights variable genome content of wheat rusts and divergence of the mating loci.</title>
        <authorList>
            <person name="Cuomo C.A."/>
            <person name="Bakkeren G."/>
            <person name="Szabo L."/>
            <person name="Khalil H."/>
            <person name="Joly D."/>
            <person name="Goldberg J."/>
            <person name="Young S."/>
            <person name="Zeng Q."/>
            <person name="Fellers J."/>
        </authorList>
    </citation>
    <scope>NUCLEOTIDE SEQUENCE [LARGE SCALE GENOMIC DNA]</scope>
    <source>
        <strain evidence="2">1-1 BBBD Race 1</strain>
    </source>
</reference>
<dbReference type="AlphaFoldDB" id="A0A180G7R4"/>
<feature type="compositionally biased region" description="Pro residues" evidence="1">
    <location>
        <begin position="252"/>
        <end position="268"/>
    </location>
</feature>
<dbReference type="OrthoDB" id="2507434at2759"/>
<feature type="compositionally biased region" description="Polar residues" evidence="1">
    <location>
        <begin position="292"/>
        <end position="310"/>
    </location>
</feature>
<sequence length="421" mass="46794">MRDATGVTYFFHHPATNRLHERIGRSVMLNSLVRSLQCSLQHVANSHQMYQTLRLRFHTLSRASMLNLFCLLKSFTVLETASTPEIAAEISEIFNDVDDMGVPYTRNVWAGLFLQDALRSVLAIQEELDCCLEIDYQSATPEGPPMGFDGMVTLIDIVRTQLNIQADNQSTSQNPAPPAMQTEALPVFPQTNNQQFQQPSGNQMVHPDNVPDVFDFMAMQAGLCWQCRLPDHLLCECPLRQRPQTTQQRFQPRPPPTTTQQNFPPPAPTGFQPFYPIVAPPVFVGIYPQPQGPAQNSRPPVLSNFSSPQVTRPADNYRPQYWLQQVSQTPESSSQQPCPSANEVSGVSSLPESLARMVELGDVAEDLANLQFDHVLPDESDSVPIVDSATLANNAFITGEGDLTFNGVDNQQVTIHGVLYC</sequence>
<dbReference type="EnsemblFungi" id="PTTG_28934-t43_1">
    <property type="protein sequence ID" value="PTTG_28934-t43_1-p1"/>
    <property type="gene ID" value="PTTG_28934"/>
</dbReference>
<organism evidence="2">
    <name type="scientific">Puccinia triticina (isolate 1-1 / race 1 (BBBD))</name>
    <name type="common">Brown leaf rust fungus</name>
    <dbReference type="NCBI Taxonomy" id="630390"/>
    <lineage>
        <taxon>Eukaryota</taxon>
        <taxon>Fungi</taxon>
        <taxon>Dikarya</taxon>
        <taxon>Basidiomycota</taxon>
        <taxon>Pucciniomycotina</taxon>
        <taxon>Pucciniomycetes</taxon>
        <taxon>Pucciniales</taxon>
        <taxon>Pucciniaceae</taxon>
        <taxon>Puccinia</taxon>
    </lineage>
</organism>
<feature type="region of interest" description="Disordered" evidence="1">
    <location>
        <begin position="289"/>
        <end position="310"/>
    </location>
</feature>